<name>A0A562RAD6_9BURK</name>
<proteinExistence type="predicted"/>
<keyword evidence="1" id="KW-0812">Transmembrane</keyword>
<organism evidence="2 3">
    <name type="scientific">Pseudoduganella lurida</name>
    <dbReference type="NCBI Taxonomy" id="1036180"/>
    <lineage>
        <taxon>Bacteria</taxon>
        <taxon>Pseudomonadati</taxon>
        <taxon>Pseudomonadota</taxon>
        <taxon>Betaproteobacteria</taxon>
        <taxon>Burkholderiales</taxon>
        <taxon>Oxalobacteraceae</taxon>
        <taxon>Telluria group</taxon>
        <taxon>Pseudoduganella</taxon>
    </lineage>
</organism>
<feature type="transmembrane region" description="Helical" evidence="1">
    <location>
        <begin position="41"/>
        <end position="61"/>
    </location>
</feature>
<keyword evidence="3" id="KW-1185">Reference proteome</keyword>
<dbReference type="AlphaFoldDB" id="A0A562RAD6"/>
<dbReference type="Proteomes" id="UP000318431">
    <property type="component" value="Unassembled WGS sequence"/>
</dbReference>
<keyword evidence="1" id="KW-0472">Membrane</keyword>
<protein>
    <submittedName>
        <fullName evidence="2">Uncharacterized protein</fullName>
    </submittedName>
</protein>
<sequence length="74" mass="8256">MRAWLARRSRAGLPPPAPDVIRRELHWHLLPASTTPAASPLLLPVVLAEFATLAVLTWYMLALRSCRQCEAVIL</sequence>
<evidence type="ECO:0000313" key="2">
    <source>
        <dbReference type="EMBL" id="TWI65356.1"/>
    </source>
</evidence>
<evidence type="ECO:0000313" key="3">
    <source>
        <dbReference type="Proteomes" id="UP000318431"/>
    </source>
</evidence>
<evidence type="ECO:0000256" key="1">
    <source>
        <dbReference type="SAM" id="Phobius"/>
    </source>
</evidence>
<accession>A0A562RAD6</accession>
<gene>
    <name evidence="2" type="ORF">IP91_02764</name>
</gene>
<keyword evidence="1" id="KW-1133">Transmembrane helix</keyword>
<comment type="caution">
    <text evidence="2">The sequence shown here is derived from an EMBL/GenBank/DDBJ whole genome shotgun (WGS) entry which is preliminary data.</text>
</comment>
<dbReference type="EMBL" id="VLLB01000004">
    <property type="protein sequence ID" value="TWI65356.1"/>
    <property type="molecule type" value="Genomic_DNA"/>
</dbReference>
<reference evidence="2 3" key="1">
    <citation type="journal article" date="2015" name="Stand. Genomic Sci.">
        <title>Genomic Encyclopedia of Bacterial and Archaeal Type Strains, Phase III: the genomes of soil and plant-associated and newly described type strains.</title>
        <authorList>
            <person name="Whitman W.B."/>
            <person name="Woyke T."/>
            <person name="Klenk H.P."/>
            <person name="Zhou Y."/>
            <person name="Lilburn T.G."/>
            <person name="Beck B.J."/>
            <person name="De Vos P."/>
            <person name="Vandamme P."/>
            <person name="Eisen J.A."/>
            <person name="Garrity G."/>
            <person name="Hugenholtz P."/>
            <person name="Kyrpides N.C."/>
        </authorList>
    </citation>
    <scope>NUCLEOTIDE SEQUENCE [LARGE SCALE GENOMIC DNA]</scope>
    <source>
        <strain evidence="2 3">CGMCC 1.10822</strain>
    </source>
</reference>